<organism evidence="2 3">
    <name type="scientific">Sorangium cellulosum</name>
    <name type="common">Polyangium cellulosum</name>
    <dbReference type="NCBI Taxonomy" id="56"/>
    <lineage>
        <taxon>Bacteria</taxon>
        <taxon>Pseudomonadati</taxon>
        <taxon>Myxococcota</taxon>
        <taxon>Polyangia</taxon>
        <taxon>Polyangiales</taxon>
        <taxon>Polyangiaceae</taxon>
        <taxon>Sorangium</taxon>
    </lineage>
</organism>
<gene>
    <name evidence="2" type="ORF">BE18_52020</name>
</gene>
<evidence type="ECO:0000259" key="1">
    <source>
        <dbReference type="Pfam" id="PF08241"/>
    </source>
</evidence>
<dbReference type="Gene3D" id="3.40.50.150">
    <property type="entry name" value="Vaccinia Virus protein VP39"/>
    <property type="match status" value="1"/>
</dbReference>
<dbReference type="InterPro" id="IPR013216">
    <property type="entry name" value="Methyltransf_11"/>
</dbReference>
<dbReference type="Pfam" id="PF08241">
    <property type="entry name" value="Methyltransf_11"/>
    <property type="match status" value="1"/>
</dbReference>
<comment type="caution">
    <text evidence="2">The sequence shown here is derived from an EMBL/GenBank/DDBJ whole genome shotgun (WGS) entry which is preliminary data.</text>
</comment>
<reference evidence="2 3" key="1">
    <citation type="submission" date="2014-02" db="EMBL/GenBank/DDBJ databases">
        <title>The small core and large imbalanced accessory genome model reveals a collaborative survival strategy of Sorangium cellulosum strains in nature.</title>
        <authorList>
            <person name="Han K."/>
            <person name="Peng R."/>
            <person name="Blom J."/>
            <person name="Li Y.-Z."/>
        </authorList>
    </citation>
    <scope>NUCLEOTIDE SEQUENCE [LARGE SCALE GENOMIC DNA]</scope>
    <source>
        <strain evidence="2 3">So0149</strain>
    </source>
</reference>
<proteinExistence type="predicted"/>
<dbReference type="CDD" id="cd02440">
    <property type="entry name" value="AdoMet_MTases"/>
    <property type="match status" value="1"/>
</dbReference>
<feature type="domain" description="Methyltransferase type 11" evidence="1">
    <location>
        <begin position="57"/>
        <end position="141"/>
    </location>
</feature>
<dbReference type="EMBL" id="JEMC01003599">
    <property type="protein sequence ID" value="KYF80070.1"/>
    <property type="molecule type" value="Genomic_DNA"/>
</dbReference>
<dbReference type="Proteomes" id="UP000075515">
    <property type="component" value="Unassembled WGS sequence"/>
</dbReference>
<protein>
    <recommendedName>
        <fullName evidence="1">Methyltransferase type 11 domain-containing protein</fullName>
    </recommendedName>
</protein>
<dbReference type="SUPFAM" id="SSF53335">
    <property type="entry name" value="S-adenosyl-L-methionine-dependent methyltransferases"/>
    <property type="match status" value="1"/>
</dbReference>
<dbReference type="InterPro" id="IPR029063">
    <property type="entry name" value="SAM-dependent_MTases_sf"/>
</dbReference>
<dbReference type="GO" id="GO:0008757">
    <property type="term" value="F:S-adenosylmethionine-dependent methyltransferase activity"/>
    <property type="evidence" value="ECO:0007669"/>
    <property type="project" value="InterPro"/>
</dbReference>
<dbReference type="AlphaFoldDB" id="A0A150RIT0"/>
<evidence type="ECO:0000313" key="3">
    <source>
        <dbReference type="Proteomes" id="UP000075515"/>
    </source>
</evidence>
<sequence>MKNEAAWRETKFVRRGGRLRASTDLRDVIMGSRLTGDCIARLYDEYLPRYAHGAAADLGCGTVPLYGAYRSHVSSVICVDWSNSAFETPHLDFECDLNGALPLEDASLDTLILSDVLEHIARPESLWAEMARILRPGGVAFVNTPFFYWVHGEPYDYYRYTEFAHRRLAEQAGFEVLVMERIGGLLEVACDVFAKSASAVPVVGNPIAAVAQGVVSAWSRSSPGRKVAHWSGRKFPLGYFLVARRLPAPPQP</sequence>
<evidence type="ECO:0000313" key="2">
    <source>
        <dbReference type="EMBL" id="KYF80070.1"/>
    </source>
</evidence>
<accession>A0A150RIT0</accession>
<name>A0A150RIT0_SORCE</name>